<dbReference type="SUPFAM" id="SSF69279">
    <property type="entry name" value="Phage tail proteins"/>
    <property type="match status" value="1"/>
</dbReference>
<dbReference type="Gene3D" id="2.30.300.10">
    <property type="entry name" value="Baseplate protein-like domain - beta roll fold"/>
    <property type="match status" value="1"/>
</dbReference>
<evidence type="ECO:0000313" key="1">
    <source>
        <dbReference type="EMBL" id="EXI78783.1"/>
    </source>
</evidence>
<organism evidence="1 2">
    <name type="scientific">Candidatus Accumulibacter appositus</name>
    <dbReference type="NCBI Taxonomy" id="1454003"/>
    <lineage>
        <taxon>Bacteria</taxon>
        <taxon>Pseudomonadati</taxon>
        <taxon>Pseudomonadota</taxon>
        <taxon>Betaproteobacteria</taxon>
        <taxon>Candidatus Accumulibacter</taxon>
    </lineage>
</organism>
<dbReference type="PATRIC" id="fig|1454003.3.peg.2830"/>
<dbReference type="Proteomes" id="UP000021816">
    <property type="component" value="Unassembled WGS sequence"/>
</dbReference>
<dbReference type="EMBL" id="JEMX01000065">
    <property type="protein sequence ID" value="EXI78783.1"/>
    <property type="molecule type" value="Genomic_DNA"/>
</dbReference>
<protein>
    <submittedName>
        <fullName evidence="1">Phage protein D</fullName>
    </submittedName>
</protein>
<comment type="caution">
    <text evidence="1">The sequence shown here is derived from an EMBL/GenBank/DDBJ whole genome shotgun (WGS) entry which is preliminary data.</text>
</comment>
<accession>A0A011N868</accession>
<name>A0A011N868_9PROT</name>
<gene>
    <name evidence="1" type="ORF">AW10_02773</name>
</gene>
<sequence length="356" mass="36238">MASARPEFAFSAGSLSASSASPLAGPSRFVVERSLEVPVDSLRVSLAESAGVAAGDPVQLDLGDQGGLERVFTGSVAEVRPRLGGCELFCVGRMLALVDLRVSSFYRDRSAGDVVRDLVGQAALDKGEIADGVALPRFAVERRVGAHAQLRRLADRLGYALFADRQGKVHFRGLGAAASLASGGGLGAGLANVAASASAALDVGGGGSAGLAYGTQLLDASGGLRPSFGRKLLVGGESPMSGQGEDKSFWLTATDSDFQDSAGEGAEMLLSDPTARTKDMAGRFATGYAATFQRRTSAIRLTVLGLPALELGAVSGASAAPEAGLNASGYIKGLRHRFGSLEGFLTDLVVSTEGGA</sequence>
<dbReference type="STRING" id="1454003.AW10_02773"/>
<dbReference type="AlphaFoldDB" id="A0A011N868"/>
<proteinExistence type="predicted"/>
<dbReference type="Gene3D" id="3.55.50.10">
    <property type="entry name" value="Baseplate protein-like domains"/>
    <property type="match status" value="1"/>
</dbReference>
<reference evidence="1 2" key="1">
    <citation type="submission" date="2014-02" db="EMBL/GenBank/DDBJ databases">
        <title>Expanding our view of genomic diversity in Candidatus Accumulibacter clades.</title>
        <authorList>
            <person name="Skennerton C.T."/>
            <person name="Barr J.J."/>
            <person name="Slater F.R."/>
            <person name="Bond P.L."/>
            <person name="Tyson G.W."/>
        </authorList>
    </citation>
    <scope>NUCLEOTIDE SEQUENCE [LARGE SCALE GENOMIC DNA]</scope>
    <source>
        <strain evidence="2">BA-92</strain>
    </source>
</reference>
<evidence type="ECO:0000313" key="2">
    <source>
        <dbReference type="Proteomes" id="UP000021816"/>
    </source>
</evidence>